<dbReference type="InterPro" id="IPR011322">
    <property type="entry name" value="N-reg_PII-like_a/b"/>
</dbReference>
<dbReference type="Proteomes" id="UP000738431">
    <property type="component" value="Chromosome"/>
</dbReference>
<dbReference type="InterPro" id="IPR018551">
    <property type="entry name" value="DUF2007"/>
</dbReference>
<feature type="domain" description="DUF2007" evidence="1">
    <location>
        <begin position="1"/>
        <end position="66"/>
    </location>
</feature>
<name>A0ABZ1C300_9BACT</name>
<evidence type="ECO:0000313" key="2">
    <source>
        <dbReference type="EMBL" id="WRQ86083.1"/>
    </source>
</evidence>
<dbReference type="RefSeq" id="WP_221031593.1">
    <property type="nucleotide sequence ID" value="NZ_CP139781.1"/>
</dbReference>
<gene>
    <name evidence="2" type="ORF">K1X11_014810</name>
</gene>
<sequence>MKTIASCAEIAEAQLIRSVLEGHGIQAVIPNEQTAEIAPPYLWASGGVKVQVAEQDAADAQELLATLAKESDAALELEE</sequence>
<proteinExistence type="predicted"/>
<organism evidence="2 3">
    <name type="scientific">Actomonas aquatica</name>
    <dbReference type="NCBI Taxonomy" id="2866162"/>
    <lineage>
        <taxon>Bacteria</taxon>
        <taxon>Pseudomonadati</taxon>
        <taxon>Verrucomicrobiota</taxon>
        <taxon>Opitutia</taxon>
        <taxon>Opitutales</taxon>
        <taxon>Opitutaceae</taxon>
        <taxon>Actomonas</taxon>
    </lineage>
</organism>
<dbReference type="SUPFAM" id="SSF54913">
    <property type="entry name" value="GlnB-like"/>
    <property type="match status" value="1"/>
</dbReference>
<keyword evidence="3" id="KW-1185">Reference proteome</keyword>
<evidence type="ECO:0000313" key="3">
    <source>
        <dbReference type="Proteomes" id="UP000738431"/>
    </source>
</evidence>
<dbReference type="EMBL" id="CP139781">
    <property type="protein sequence ID" value="WRQ86083.1"/>
    <property type="molecule type" value="Genomic_DNA"/>
</dbReference>
<dbReference type="Pfam" id="PF09413">
    <property type="entry name" value="DUF2007"/>
    <property type="match status" value="1"/>
</dbReference>
<protein>
    <submittedName>
        <fullName evidence="2">DUF2007 domain-containing protein</fullName>
    </submittedName>
</protein>
<accession>A0ABZ1C300</accession>
<reference evidence="2 3" key="1">
    <citation type="submission" date="2023-12" db="EMBL/GenBank/DDBJ databases">
        <title>Description of an unclassified Opitutus bacterium of Verrucomicrobiota.</title>
        <authorList>
            <person name="Zhang D.-F."/>
        </authorList>
    </citation>
    <scope>NUCLEOTIDE SEQUENCE [LARGE SCALE GENOMIC DNA]</scope>
    <source>
        <strain evidence="2 3">WL0086</strain>
    </source>
</reference>
<evidence type="ECO:0000259" key="1">
    <source>
        <dbReference type="Pfam" id="PF09413"/>
    </source>
</evidence>
<dbReference type="Gene3D" id="3.30.70.790">
    <property type="entry name" value="UreE, C-terminal domain"/>
    <property type="match status" value="1"/>
</dbReference>